<dbReference type="Gene3D" id="3.40.30.10">
    <property type="entry name" value="Glutaredoxin"/>
    <property type="match status" value="1"/>
</dbReference>
<feature type="region of interest" description="Disordered" evidence="1">
    <location>
        <begin position="98"/>
        <end position="118"/>
    </location>
</feature>
<keyword evidence="4" id="KW-1185">Reference proteome</keyword>
<dbReference type="CDD" id="cd02955">
    <property type="entry name" value="SSP411"/>
    <property type="match status" value="1"/>
</dbReference>
<dbReference type="InterPro" id="IPR004879">
    <property type="entry name" value="Ssp411-like_TRX"/>
</dbReference>
<evidence type="ECO:0000313" key="4">
    <source>
        <dbReference type="Proteomes" id="UP000887013"/>
    </source>
</evidence>
<organism evidence="3 4">
    <name type="scientific">Nephila pilipes</name>
    <name type="common">Giant wood spider</name>
    <name type="synonym">Nephila maculata</name>
    <dbReference type="NCBI Taxonomy" id="299642"/>
    <lineage>
        <taxon>Eukaryota</taxon>
        <taxon>Metazoa</taxon>
        <taxon>Ecdysozoa</taxon>
        <taxon>Arthropoda</taxon>
        <taxon>Chelicerata</taxon>
        <taxon>Arachnida</taxon>
        <taxon>Araneae</taxon>
        <taxon>Araneomorphae</taxon>
        <taxon>Entelegynae</taxon>
        <taxon>Araneoidea</taxon>
        <taxon>Nephilidae</taxon>
        <taxon>Nephila</taxon>
    </lineage>
</organism>
<protein>
    <submittedName>
        <fullName evidence="3">Spermatogenesis-associated protein 20</fullName>
    </submittedName>
</protein>
<dbReference type="InterPro" id="IPR036249">
    <property type="entry name" value="Thioredoxin-like_sf"/>
</dbReference>
<evidence type="ECO:0000313" key="3">
    <source>
        <dbReference type="EMBL" id="GFT15854.1"/>
    </source>
</evidence>
<reference evidence="3" key="1">
    <citation type="submission" date="2020-08" db="EMBL/GenBank/DDBJ databases">
        <title>Multicomponent nature underlies the extraordinary mechanical properties of spider dragline silk.</title>
        <authorList>
            <person name="Kono N."/>
            <person name="Nakamura H."/>
            <person name="Mori M."/>
            <person name="Yoshida Y."/>
            <person name="Ohtoshi R."/>
            <person name="Malay A.D."/>
            <person name="Moran D.A.P."/>
            <person name="Tomita M."/>
            <person name="Numata K."/>
            <person name="Arakawa K."/>
        </authorList>
    </citation>
    <scope>NUCLEOTIDE SEQUENCE</scope>
</reference>
<feature type="compositionally biased region" description="Basic and acidic residues" evidence="1">
    <location>
        <begin position="103"/>
        <end position="117"/>
    </location>
</feature>
<dbReference type="Pfam" id="PF03190">
    <property type="entry name" value="Thioredox_DsbH"/>
    <property type="match status" value="1"/>
</dbReference>
<gene>
    <name evidence="3" type="primary">SPATA20</name>
    <name evidence="3" type="ORF">NPIL_562521</name>
</gene>
<evidence type="ECO:0000256" key="1">
    <source>
        <dbReference type="SAM" id="MobiDB-lite"/>
    </source>
</evidence>
<dbReference type="Gene3D" id="1.50.10.10">
    <property type="match status" value="1"/>
</dbReference>
<feature type="domain" description="Spermatogenesis-associated protein 20-like TRX" evidence="2">
    <location>
        <begin position="119"/>
        <end position="280"/>
    </location>
</feature>
<dbReference type="InterPro" id="IPR008928">
    <property type="entry name" value="6-hairpin_glycosidase_sf"/>
</dbReference>
<dbReference type="SUPFAM" id="SSF48208">
    <property type="entry name" value="Six-hairpin glycosidases"/>
    <property type="match status" value="1"/>
</dbReference>
<dbReference type="GO" id="GO:0005975">
    <property type="term" value="P:carbohydrate metabolic process"/>
    <property type="evidence" value="ECO:0007669"/>
    <property type="project" value="InterPro"/>
</dbReference>
<dbReference type="PANTHER" id="PTHR42899:SF1">
    <property type="entry name" value="SPERMATOGENESIS-ASSOCIATED PROTEIN 20"/>
    <property type="match status" value="1"/>
</dbReference>
<comment type="caution">
    <text evidence="3">The sequence shown here is derived from an EMBL/GenBank/DDBJ whole genome shotgun (WGS) entry which is preliminary data.</text>
</comment>
<accession>A0A8X6NIF1</accession>
<dbReference type="OrthoDB" id="1923667at2759"/>
<dbReference type="EMBL" id="BMAW01058354">
    <property type="protein sequence ID" value="GFT15854.1"/>
    <property type="molecule type" value="Genomic_DNA"/>
</dbReference>
<dbReference type="Proteomes" id="UP000887013">
    <property type="component" value="Unassembled WGS sequence"/>
</dbReference>
<dbReference type="PIRSF" id="PIRSF006402">
    <property type="entry name" value="UCP006402_thioredoxin"/>
    <property type="match status" value="1"/>
</dbReference>
<sequence>MFNSQLSATDSLSKQFEGPISSRRVTLWPFMNAGLKCGYLAAFPSNTNLFTLVDRVCPPIKSQYRNFKVLQHPSQELRDYKLLQRNYRYLFEQNKMASSSETSDYKPSNENEEDKPKIKNRLALERSPYLLQHATNPVDWYPWGAEAFKKAVEEDKMIFLSVGYSTCHWCHVMERESFENEEIAQVMNEHFINIKVDREERPDVDKVYMTFVQSTTGGGGWPMSVWLTPELKPILGGTYFPPDDRYYGQPGFKTILQHIAQQWQVNRDKVLEQGSRILEIITQSMSLKAFSESGKMPPSLECIKNCYNELAQTYDNEFGGFGSPPKFPQPVIFSFLFRMYSSKPDSKEGKKSLEMALHTLKMMASGGIHDHVGKGFHRYSTDQFWHVPHFEKMLYDQGQLAISYLDAYQITKDNFYADVARDILEYVSRDLRDVNGGFYSAEDADSLPYASAERKKEGAFYVWTKEEIQENLSETVENTTYTLADIFCKYFNVQAEGNVDPYQDPHHELKDKNVLIAKTTEEDSAKNLNIDISIFKEAILKGKEMLLEARMKRPKPHMDDKFVTSWNGLMISGFARAAQVLQETKYAQYAMDAAQFLNKHLYNQETGCLLRSAYKGTNGTVAQILSPIPGVLEDYTFLVRGLLDLYEATYDPWCLDWAFKLQTTQDCLFWDASDGGYYNSVSTDPSIVLRLKEDQDSAEPNPNSVAVSNLLRLSNILVDISLQDKAVKILSLYSHRMMMLPMALPEMLCGLMFYYSNYKQIIISGTKDSQNSQELLKQVHELYIPFKILLLANSDSEKFLSERLKALGWSNESAKDSDAYICQKNSCSLPVSSPTELKKLLLDSDQQSAS</sequence>
<dbReference type="InterPro" id="IPR012341">
    <property type="entry name" value="6hp_glycosidase-like_sf"/>
</dbReference>
<dbReference type="InterPro" id="IPR024705">
    <property type="entry name" value="Ssp411"/>
</dbReference>
<proteinExistence type="predicted"/>
<dbReference type="AlphaFoldDB" id="A0A8X6NIF1"/>
<dbReference type="PANTHER" id="PTHR42899">
    <property type="entry name" value="SPERMATOGENESIS-ASSOCIATED PROTEIN 20"/>
    <property type="match status" value="1"/>
</dbReference>
<evidence type="ECO:0000259" key="2">
    <source>
        <dbReference type="Pfam" id="PF03190"/>
    </source>
</evidence>
<name>A0A8X6NIF1_NEPPI</name>
<dbReference type="SUPFAM" id="SSF52833">
    <property type="entry name" value="Thioredoxin-like"/>
    <property type="match status" value="1"/>
</dbReference>